<evidence type="ECO:0000256" key="5">
    <source>
        <dbReference type="ARBA" id="ARBA00023172"/>
    </source>
</evidence>
<comment type="similarity">
    <text evidence="2">Belongs to the RdgC family.</text>
</comment>
<evidence type="ECO:0000256" key="2">
    <source>
        <dbReference type="ARBA" id="ARBA00008657"/>
    </source>
</evidence>
<gene>
    <name evidence="6" type="primary">rdgC</name>
    <name evidence="6" type="ORF">QWI16_15590</name>
</gene>
<dbReference type="InterPro" id="IPR007476">
    <property type="entry name" value="RdgC"/>
</dbReference>
<keyword evidence="4" id="KW-0963">Cytoplasm</keyword>
<reference evidence="6" key="1">
    <citation type="submission" date="2023-07" db="EMBL/GenBank/DDBJ databases">
        <title>Gilvimarinus algae sp. nov., isolated from the surface of Kelp.</title>
        <authorList>
            <person name="Sun Y.Y."/>
            <person name="Gong Y."/>
            <person name="Du Z.J."/>
        </authorList>
    </citation>
    <scope>NUCLEOTIDE SEQUENCE</scope>
    <source>
        <strain evidence="6">SDUM040014</strain>
    </source>
</reference>
<evidence type="ECO:0000313" key="6">
    <source>
        <dbReference type="EMBL" id="MDO3383604.1"/>
    </source>
</evidence>
<accession>A0ABT8TJD3</accession>
<dbReference type="EMBL" id="JAULRT010000062">
    <property type="protein sequence ID" value="MDO3383604.1"/>
    <property type="molecule type" value="Genomic_DNA"/>
</dbReference>
<evidence type="ECO:0000313" key="7">
    <source>
        <dbReference type="Proteomes" id="UP001168380"/>
    </source>
</evidence>
<protein>
    <recommendedName>
        <fullName evidence="3">Recombination-associated protein RdgC</fullName>
    </recommendedName>
</protein>
<evidence type="ECO:0000256" key="1">
    <source>
        <dbReference type="ARBA" id="ARBA00004453"/>
    </source>
</evidence>
<dbReference type="PANTHER" id="PTHR38103">
    <property type="entry name" value="RECOMBINATION-ASSOCIATED PROTEIN RDGC"/>
    <property type="match status" value="1"/>
</dbReference>
<organism evidence="6 7">
    <name type="scientific">Gilvimarinus algae</name>
    <dbReference type="NCBI Taxonomy" id="3058037"/>
    <lineage>
        <taxon>Bacteria</taxon>
        <taxon>Pseudomonadati</taxon>
        <taxon>Pseudomonadota</taxon>
        <taxon>Gammaproteobacteria</taxon>
        <taxon>Cellvibrionales</taxon>
        <taxon>Cellvibrionaceae</taxon>
        <taxon>Gilvimarinus</taxon>
    </lineage>
</organism>
<comment type="subcellular location">
    <subcellularLocation>
        <location evidence="1">Cytoplasm</location>
        <location evidence="1">Nucleoid</location>
    </subcellularLocation>
</comment>
<dbReference type="PANTHER" id="PTHR38103:SF1">
    <property type="entry name" value="RECOMBINATION-ASSOCIATED PROTEIN RDGC"/>
    <property type="match status" value="1"/>
</dbReference>
<dbReference type="Proteomes" id="UP001168380">
    <property type="component" value="Unassembled WGS sequence"/>
</dbReference>
<dbReference type="Pfam" id="PF04381">
    <property type="entry name" value="RdgC"/>
    <property type="match status" value="1"/>
</dbReference>
<dbReference type="NCBIfam" id="NF001462">
    <property type="entry name" value="PRK00321.1-3"/>
    <property type="match status" value="1"/>
</dbReference>
<keyword evidence="5" id="KW-0233">DNA recombination</keyword>
<keyword evidence="7" id="KW-1185">Reference proteome</keyword>
<proteinExistence type="inferred from homology"/>
<dbReference type="NCBIfam" id="NF001464">
    <property type="entry name" value="PRK00321.1-5"/>
    <property type="match status" value="1"/>
</dbReference>
<evidence type="ECO:0000256" key="4">
    <source>
        <dbReference type="ARBA" id="ARBA00022490"/>
    </source>
</evidence>
<comment type="caution">
    <text evidence="6">The sequence shown here is derived from an EMBL/GenBank/DDBJ whole genome shotgun (WGS) entry which is preliminary data.</text>
</comment>
<evidence type="ECO:0000256" key="3">
    <source>
        <dbReference type="ARBA" id="ARBA00022296"/>
    </source>
</evidence>
<dbReference type="RefSeq" id="WP_302714484.1">
    <property type="nucleotide sequence ID" value="NZ_JAULRT010000062.1"/>
</dbReference>
<sequence length="302" mass="34013">MWYKNVRAFRLAAPFDETPETLAEKLEAAQFVPCGKMELSRYGWVSPLGPEGQSLTHGTGGYIAISIKKQEKLLPSAVIKEHLEEKIREIRARDGRPVGRKERENLKDEITFSLLPQAFAKSSIDHAFIDTRRRLIVVDSASANRAEELMSALRDALGSLRAVPLTPHNPAPAIMTEWLKTGRPADDFTLGDECELISSQDERIIRGRKLDLTDDQLTRHLDSGMFVNKLALGWKDTIHCVLDDQFTFKRVKFADTLLERAGDRNPETLAEQFDHEFAIMTLELTAFIQAALHAFGGELQEV</sequence>
<name>A0ABT8TJD3_9GAMM</name>